<gene>
    <name evidence="3" type="ORF">KFK09_004600</name>
</gene>
<dbReference type="PANTHER" id="PTHR47481">
    <property type="match status" value="1"/>
</dbReference>
<dbReference type="OrthoDB" id="689502at2759"/>
<name>A0A8T3C6P1_DENNO</name>
<evidence type="ECO:0000313" key="3">
    <source>
        <dbReference type="EMBL" id="KAI0525208.1"/>
    </source>
</evidence>
<evidence type="ECO:0000313" key="4">
    <source>
        <dbReference type="Proteomes" id="UP000829196"/>
    </source>
</evidence>
<evidence type="ECO:0000256" key="1">
    <source>
        <dbReference type="SAM" id="MobiDB-lite"/>
    </source>
</evidence>
<dbReference type="Proteomes" id="UP000829196">
    <property type="component" value="Unassembled WGS sequence"/>
</dbReference>
<comment type="caution">
    <text evidence="3">The sequence shown here is derived from an EMBL/GenBank/DDBJ whole genome shotgun (WGS) entry which is preliminary data.</text>
</comment>
<dbReference type="InterPro" id="IPR054722">
    <property type="entry name" value="PolX-like_BBD"/>
</dbReference>
<dbReference type="PANTHER" id="PTHR47481:SF31">
    <property type="entry name" value="OS01G0873500 PROTEIN"/>
    <property type="match status" value="1"/>
</dbReference>
<organism evidence="3 4">
    <name type="scientific">Dendrobium nobile</name>
    <name type="common">Orchid</name>
    <dbReference type="NCBI Taxonomy" id="94219"/>
    <lineage>
        <taxon>Eukaryota</taxon>
        <taxon>Viridiplantae</taxon>
        <taxon>Streptophyta</taxon>
        <taxon>Embryophyta</taxon>
        <taxon>Tracheophyta</taxon>
        <taxon>Spermatophyta</taxon>
        <taxon>Magnoliopsida</taxon>
        <taxon>Liliopsida</taxon>
        <taxon>Asparagales</taxon>
        <taxon>Orchidaceae</taxon>
        <taxon>Epidendroideae</taxon>
        <taxon>Malaxideae</taxon>
        <taxon>Dendrobiinae</taxon>
        <taxon>Dendrobium</taxon>
    </lineage>
</organism>
<sequence>MEFSKLLRANGFEKFLDPLTPIPEERCKKSDNSIATNPKYTHWLLTDQNLAAALCSTISQTVLPYVIHLDSTSKIWATLETRFQATNRSKVIQLKNELHNISMKTSTMTQYLTEIKSIVDQIAAAGSVVDTEDVILYILNGLPPPYQAFKTAIRTMITPISLDNLYPLLLSEEVNIAHDSARINAPADPNLALYSSRGRGKKQQGRSVNNALPSTRSSSDKGMICQICHKKGHNATNCWHRLNMQYTPSARNRALAATQDPPSTNWFLDSGASSHLTNSLENLSLENPYTGAENVTIGDGRSIPVAHSGSGLLKINGCKLNLDQILHTP</sequence>
<reference evidence="3" key="1">
    <citation type="journal article" date="2022" name="Front. Genet.">
        <title>Chromosome-Scale Assembly of the Dendrobium nobile Genome Provides Insights Into the Molecular Mechanism of the Biosynthesis of the Medicinal Active Ingredient of Dendrobium.</title>
        <authorList>
            <person name="Xu Q."/>
            <person name="Niu S.-C."/>
            <person name="Li K.-L."/>
            <person name="Zheng P.-J."/>
            <person name="Zhang X.-J."/>
            <person name="Jia Y."/>
            <person name="Liu Y."/>
            <person name="Niu Y.-X."/>
            <person name="Yu L.-H."/>
            <person name="Chen D.-F."/>
            <person name="Zhang G.-Q."/>
        </authorList>
    </citation>
    <scope>NUCLEOTIDE SEQUENCE</scope>
    <source>
        <tissue evidence="3">Leaf</tissue>
    </source>
</reference>
<dbReference type="EMBL" id="JAGYWB010000004">
    <property type="protein sequence ID" value="KAI0525208.1"/>
    <property type="molecule type" value="Genomic_DNA"/>
</dbReference>
<accession>A0A8T3C6P1</accession>
<evidence type="ECO:0000259" key="2">
    <source>
        <dbReference type="Pfam" id="PF22936"/>
    </source>
</evidence>
<dbReference type="Pfam" id="PF22936">
    <property type="entry name" value="Pol_BBD"/>
    <property type="match status" value="1"/>
</dbReference>
<feature type="domain" description="Retrovirus-related Pol polyprotein from transposon TNT 1-94-like beta-barrel" evidence="2">
    <location>
        <begin position="266"/>
        <end position="329"/>
    </location>
</feature>
<feature type="region of interest" description="Disordered" evidence="1">
    <location>
        <begin position="195"/>
        <end position="219"/>
    </location>
</feature>
<feature type="compositionally biased region" description="Polar residues" evidence="1">
    <location>
        <begin position="205"/>
        <end position="217"/>
    </location>
</feature>
<keyword evidence="4" id="KW-1185">Reference proteome</keyword>
<dbReference type="AlphaFoldDB" id="A0A8T3C6P1"/>
<protein>
    <recommendedName>
        <fullName evidence="2">Retrovirus-related Pol polyprotein from transposon TNT 1-94-like beta-barrel domain-containing protein</fullName>
    </recommendedName>
</protein>
<dbReference type="Pfam" id="PF14223">
    <property type="entry name" value="Retrotran_gag_2"/>
    <property type="match status" value="1"/>
</dbReference>
<proteinExistence type="predicted"/>